<dbReference type="EMBL" id="LAZR01022479">
    <property type="protein sequence ID" value="KKL81724.1"/>
    <property type="molecule type" value="Genomic_DNA"/>
</dbReference>
<comment type="caution">
    <text evidence="1">The sequence shown here is derived from an EMBL/GenBank/DDBJ whole genome shotgun (WGS) entry which is preliminary data.</text>
</comment>
<proteinExistence type="predicted"/>
<dbReference type="AlphaFoldDB" id="A0A0F9F5K7"/>
<protein>
    <submittedName>
        <fullName evidence="1">Uncharacterized protein</fullName>
    </submittedName>
</protein>
<gene>
    <name evidence="1" type="ORF">LCGC14_1991860</name>
</gene>
<name>A0A0F9F5K7_9ZZZZ</name>
<accession>A0A0F9F5K7</accession>
<evidence type="ECO:0000313" key="1">
    <source>
        <dbReference type="EMBL" id="KKL81724.1"/>
    </source>
</evidence>
<organism evidence="1">
    <name type="scientific">marine sediment metagenome</name>
    <dbReference type="NCBI Taxonomy" id="412755"/>
    <lineage>
        <taxon>unclassified sequences</taxon>
        <taxon>metagenomes</taxon>
        <taxon>ecological metagenomes</taxon>
    </lineage>
</organism>
<sequence length="149" mass="17084">MSEGQEPHRRRDNMRTLDEWLRDEHKIGYEAGGLKAEARIRELEVEYLRENKALQAIEALQLMLGGGMVEMATKKELVKFASEIYRMSHSAQPGICFESHEAWRKEADIILAAAKKHGIAEYQNPFEPDKTEAVVREMEENLKAKPCGK</sequence>
<reference evidence="1" key="1">
    <citation type="journal article" date="2015" name="Nature">
        <title>Complex archaea that bridge the gap between prokaryotes and eukaryotes.</title>
        <authorList>
            <person name="Spang A."/>
            <person name="Saw J.H."/>
            <person name="Jorgensen S.L."/>
            <person name="Zaremba-Niedzwiedzka K."/>
            <person name="Martijn J."/>
            <person name="Lind A.E."/>
            <person name="van Eijk R."/>
            <person name="Schleper C."/>
            <person name="Guy L."/>
            <person name="Ettema T.J."/>
        </authorList>
    </citation>
    <scope>NUCLEOTIDE SEQUENCE</scope>
</reference>